<proteinExistence type="predicted"/>
<dbReference type="Gene3D" id="3.30.70.1430">
    <property type="entry name" value="Multidrug efflux transporter AcrB pore domain"/>
    <property type="match status" value="2"/>
</dbReference>
<dbReference type="SUPFAM" id="SSF82866">
    <property type="entry name" value="Multidrug efflux transporter AcrB transmembrane domain"/>
    <property type="match status" value="2"/>
</dbReference>
<keyword evidence="1" id="KW-0812">Transmembrane</keyword>
<dbReference type="GO" id="GO:0005886">
    <property type="term" value="C:plasma membrane"/>
    <property type="evidence" value="ECO:0007669"/>
    <property type="project" value="TreeGrafter"/>
</dbReference>
<feature type="transmembrane region" description="Helical" evidence="1">
    <location>
        <begin position="12"/>
        <end position="32"/>
    </location>
</feature>
<dbReference type="InterPro" id="IPR001036">
    <property type="entry name" value="Acrflvin-R"/>
</dbReference>
<keyword evidence="1" id="KW-0472">Membrane</keyword>
<keyword evidence="3" id="KW-1185">Reference proteome</keyword>
<sequence>MKRGLIALFVRHRLLANLLMILIFVLGGVSVMRMNVQFFPTFALDILSVRVIWSGASAEDVETAILIPLEERLRTVDGVKKLTATAAQGIASLALELHEGTDPIEALDQVRQRVAEFSNLPKDAETPQVSRISRYESVARLLVTGPSLADLRPWIRQFERDLLARGVDQVQITGMPDERIAIEIPSRALETLGLSLDGIGAQIAKQAQDLPAGIAGEAEAARELRSLEQRREPLTFADLTVRADDQTHLRLGDVATIMREPRPATVTLTPVAVGSNAPPLALLNENAAPPVTVELVIQRAEDGHSLIAAQRFDTWLNDVRPTLPPTIQLTVFDASWQQIKERIDLLVDNGLQGFTLVLLLLYLFLPGRVAVWVAMGIPTAYLAALALLWAFGGTINMISLFGLLLTLGVIDDDAIVIGEYAETRFHMGMNPTDAAIAGARRMFYPVVASALTTVAAFLPLMLVGGIMGNILGDIPFVAIMVLIASLLEVFLIMPAHLRSAFSHHVGATIPQWRQRIDRKFNRFRHSVYRPLVKAAIRRRGITISTVLVLMILTVGLLVGGRVQFVFFPTPEGQAVFANASFVAGTPRSHSAAFLIEMERALRAAEQQLGGNLIEAAVARLGGTVAVESNSGSNGDQFASIMVQLVPSEYREVRNETFLAAWRQQMKMPAGLENLVISARKTGPPGRDLTVQLIGDHAMQLKMAALELAQSLETIPGVSDMLDDMPFGREQLIYRLTPAGEALGLTTETLGRQLRAAFDGYLAQRVQVGQDELEVRVLLPRHERSHLDALERLLIRTPTGEFVPLTTVVHWETRQGFETLRHANGRLAVEVSADINRALTTPDMVRAALEKELLPKLVTHYHIDYSFEGRAADQRETLGDMKLGLILGLGFIYIILAAVFSSWGWPLVVMTAIPLGLIGAVVGHWLLGLDLTLLSLFGLFGLSGIVVNNAIILVSMYHELREDGMAIEPALVEAATSRLRAMLLTSATTVVGLGPLIFETSLQAQFLIPMAVSLAFGVGFSTILVLIFTPALLAWHESVAQWLHDWWFGEPNQSVSIVKSS</sequence>
<gene>
    <name evidence="2" type="ORF">HUK38_00190</name>
</gene>
<dbReference type="Pfam" id="PF00873">
    <property type="entry name" value="ACR_tran"/>
    <property type="match status" value="1"/>
</dbReference>
<feature type="transmembrane region" description="Helical" evidence="1">
    <location>
        <begin position="882"/>
        <end position="899"/>
    </location>
</feature>
<feature type="transmembrane region" description="Helical" evidence="1">
    <location>
        <begin position="906"/>
        <end position="926"/>
    </location>
</feature>
<dbReference type="Gene3D" id="1.20.1640.10">
    <property type="entry name" value="Multidrug efflux transporter AcrB transmembrane domain"/>
    <property type="match status" value="2"/>
</dbReference>
<comment type="caution">
    <text evidence="2">The sequence shown here is derived from an EMBL/GenBank/DDBJ whole genome shotgun (WGS) entry which is preliminary data.</text>
</comment>
<evidence type="ECO:0000313" key="3">
    <source>
        <dbReference type="Proteomes" id="UP000548632"/>
    </source>
</evidence>
<keyword evidence="1" id="KW-1133">Transmembrane helix</keyword>
<feature type="transmembrane region" description="Helical" evidence="1">
    <location>
        <begin position="541"/>
        <end position="560"/>
    </location>
</feature>
<dbReference type="PANTHER" id="PTHR32063">
    <property type="match status" value="1"/>
</dbReference>
<evidence type="ECO:0000313" key="2">
    <source>
        <dbReference type="EMBL" id="MBB1124649.1"/>
    </source>
</evidence>
<feature type="transmembrane region" description="Helical" evidence="1">
    <location>
        <begin position="978"/>
        <end position="997"/>
    </location>
</feature>
<feature type="transmembrane region" description="Helical" evidence="1">
    <location>
        <begin position="442"/>
        <end position="468"/>
    </location>
</feature>
<dbReference type="GO" id="GO:0042910">
    <property type="term" value="F:xenobiotic transmembrane transporter activity"/>
    <property type="evidence" value="ECO:0007669"/>
    <property type="project" value="TreeGrafter"/>
</dbReference>
<feature type="transmembrane region" description="Helical" evidence="1">
    <location>
        <begin position="932"/>
        <end position="957"/>
    </location>
</feature>
<dbReference type="PANTHER" id="PTHR32063:SF33">
    <property type="entry name" value="RND SUPERFAMILY EFFLUX PUMP PERMEASE COMPONENT"/>
    <property type="match status" value="1"/>
</dbReference>
<evidence type="ECO:0000256" key="1">
    <source>
        <dbReference type="SAM" id="Phobius"/>
    </source>
</evidence>
<dbReference type="SUPFAM" id="SSF82714">
    <property type="entry name" value="Multidrug efflux transporter AcrB TolC docking domain, DN and DC subdomains"/>
    <property type="match status" value="2"/>
</dbReference>
<dbReference type="AlphaFoldDB" id="A0A839HC82"/>
<dbReference type="Gene3D" id="3.30.2090.10">
    <property type="entry name" value="Multidrug efflux transporter AcrB TolC docking domain, DN and DC subdomains"/>
    <property type="match status" value="2"/>
</dbReference>
<feature type="transmembrane region" description="Helical" evidence="1">
    <location>
        <begin position="372"/>
        <end position="391"/>
    </location>
</feature>
<dbReference type="Proteomes" id="UP000548632">
    <property type="component" value="Unassembled WGS sequence"/>
</dbReference>
<dbReference type="EMBL" id="JABVCQ010000001">
    <property type="protein sequence ID" value="MBB1124649.1"/>
    <property type="molecule type" value="Genomic_DNA"/>
</dbReference>
<feature type="transmembrane region" description="Helical" evidence="1">
    <location>
        <begin position="474"/>
        <end position="493"/>
    </location>
</feature>
<name>A0A839HC82_9GAMM</name>
<dbReference type="SUPFAM" id="SSF82693">
    <property type="entry name" value="Multidrug efflux transporter AcrB pore domain, PN1, PN2, PC1 and PC2 subdomains"/>
    <property type="match status" value="1"/>
</dbReference>
<feature type="transmembrane region" description="Helical" evidence="1">
    <location>
        <begin position="1009"/>
        <end position="1034"/>
    </location>
</feature>
<dbReference type="RefSeq" id="WP_182581757.1">
    <property type="nucleotide sequence ID" value="NZ_JABVCQ010000001.1"/>
</dbReference>
<dbReference type="PRINTS" id="PR00702">
    <property type="entry name" value="ACRIFLAVINRP"/>
</dbReference>
<dbReference type="Gene3D" id="3.30.70.1320">
    <property type="entry name" value="Multidrug efflux transporter AcrB pore domain like"/>
    <property type="match status" value="1"/>
</dbReference>
<protein>
    <submittedName>
        <fullName evidence="2">Efflux RND transporter permease subunit</fullName>
    </submittedName>
</protein>
<dbReference type="Gene3D" id="3.30.70.1440">
    <property type="entry name" value="Multidrug efflux transporter AcrB pore domain"/>
    <property type="match status" value="1"/>
</dbReference>
<accession>A0A839HC82</accession>
<reference evidence="2 3" key="1">
    <citation type="journal article" date="2020" name="Arch. Microbiol.">
        <title>The genome sequence of the giant phototrophic gammaproteobacterium Thiospirillum jenense gives insight into its physiological properties and phylogenetic relationships.</title>
        <authorList>
            <person name="Imhoff J.F."/>
            <person name="Meyer T.E."/>
            <person name="Kyndt J.A."/>
        </authorList>
    </citation>
    <scope>NUCLEOTIDE SEQUENCE [LARGE SCALE GENOMIC DNA]</scope>
    <source>
        <strain evidence="2 3">DSM 216</strain>
    </source>
</reference>
<dbReference type="InterPro" id="IPR027463">
    <property type="entry name" value="AcrB_DN_DC_subdom"/>
</dbReference>
<organism evidence="2 3">
    <name type="scientific">Thiospirillum jenense</name>
    <dbReference type="NCBI Taxonomy" id="1653858"/>
    <lineage>
        <taxon>Bacteria</taxon>
        <taxon>Pseudomonadati</taxon>
        <taxon>Pseudomonadota</taxon>
        <taxon>Gammaproteobacteria</taxon>
        <taxon>Chromatiales</taxon>
        <taxon>Chromatiaceae</taxon>
        <taxon>Thiospirillum</taxon>
    </lineage>
</organism>